<keyword evidence="4" id="KW-1185">Reference proteome</keyword>
<feature type="transmembrane region" description="Helical" evidence="1">
    <location>
        <begin position="28"/>
        <end position="48"/>
    </location>
</feature>
<dbReference type="AlphaFoldDB" id="A0A2S6HR08"/>
<dbReference type="EMBL" id="PTJA01000008">
    <property type="protein sequence ID" value="PPK80041.1"/>
    <property type="molecule type" value="Genomic_DNA"/>
</dbReference>
<proteinExistence type="predicted"/>
<feature type="domain" description="YcxB-like C-terminal" evidence="2">
    <location>
        <begin position="104"/>
        <end position="154"/>
    </location>
</feature>
<reference evidence="3 4" key="1">
    <citation type="submission" date="2018-02" db="EMBL/GenBank/DDBJ databases">
        <title>Genomic Encyclopedia of Archaeal and Bacterial Type Strains, Phase II (KMG-II): from individual species to whole genera.</title>
        <authorList>
            <person name="Goeker M."/>
        </authorList>
    </citation>
    <scope>NUCLEOTIDE SEQUENCE [LARGE SCALE GENOMIC DNA]</scope>
    <source>
        <strain evidence="3 4">DSM 3808</strain>
    </source>
</reference>
<accession>A0A2S6HR08</accession>
<evidence type="ECO:0000313" key="3">
    <source>
        <dbReference type="EMBL" id="PPK80041.1"/>
    </source>
</evidence>
<evidence type="ECO:0000259" key="2">
    <source>
        <dbReference type="Pfam" id="PF14317"/>
    </source>
</evidence>
<keyword evidence="1" id="KW-0812">Transmembrane</keyword>
<organism evidence="3 4">
    <name type="scientific">Lacrimispora xylanisolvens</name>
    <dbReference type="NCBI Taxonomy" id="384636"/>
    <lineage>
        <taxon>Bacteria</taxon>
        <taxon>Bacillati</taxon>
        <taxon>Bacillota</taxon>
        <taxon>Clostridia</taxon>
        <taxon>Lachnospirales</taxon>
        <taxon>Lachnospiraceae</taxon>
        <taxon>Lacrimispora</taxon>
    </lineage>
</organism>
<comment type="caution">
    <text evidence="3">The sequence shown here is derived from an EMBL/GenBank/DDBJ whole genome shotgun (WGS) entry which is preliminary data.</text>
</comment>
<dbReference type="Proteomes" id="UP000237749">
    <property type="component" value="Unassembled WGS sequence"/>
</dbReference>
<feature type="transmembrane region" description="Helical" evidence="1">
    <location>
        <begin position="54"/>
        <end position="72"/>
    </location>
</feature>
<name>A0A2S6HR08_9FIRM</name>
<dbReference type="RefSeq" id="WP_104437925.1">
    <property type="nucleotide sequence ID" value="NZ_PTJA01000008.1"/>
</dbReference>
<protein>
    <submittedName>
        <fullName evidence="3">YcxB-like protein</fullName>
    </submittedName>
</protein>
<dbReference type="InterPro" id="IPR025588">
    <property type="entry name" value="YcxB-like_C"/>
</dbReference>
<keyword evidence="1" id="KW-0472">Membrane</keyword>
<gene>
    <name evidence="3" type="ORF">BXY41_108266</name>
</gene>
<sequence length="172" mass="20358">MGSDFVLSGSISKEILKSMKKYLFPPSLTRFINITMIISGLLSFLFLLLRIQSLTILFLIGALFIYIEKIICREIFIKKFLRSISPEQTSFNYNLHFRNDCITITQENEENGFDINYSNINRIAESKNYIALFTQESMCLPIYKTLFNSEEKYEWLVYIMEKNNKIRLYHIQ</sequence>
<evidence type="ECO:0000256" key="1">
    <source>
        <dbReference type="SAM" id="Phobius"/>
    </source>
</evidence>
<keyword evidence="1" id="KW-1133">Transmembrane helix</keyword>
<evidence type="ECO:0000313" key="4">
    <source>
        <dbReference type="Proteomes" id="UP000237749"/>
    </source>
</evidence>
<dbReference type="Pfam" id="PF14317">
    <property type="entry name" value="YcxB"/>
    <property type="match status" value="1"/>
</dbReference>